<dbReference type="EMBL" id="BRYB01001161">
    <property type="protein sequence ID" value="GMI19392.1"/>
    <property type="molecule type" value="Genomic_DNA"/>
</dbReference>
<feature type="region of interest" description="Disordered" evidence="1">
    <location>
        <begin position="347"/>
        <end position="368"/>
    </location>
</feature>
<sequence length="368" mass="41484">MASPGSGVILYSYGRSATDTFANTIRTAAGWEYCNGRKEGFKESHVQGQGKTDLSQHALQKCLDSGQRLTHLKPWHSFHSIHTDPFRTEIASLRDELEQLGGVGGEEVLEKIERLEPIDGVEDFFSAAKRAGFGHVIISFRENMLASMVSSWELTCTEREKCKKNMKGTFEEEDLLKKNVHALEIDYAMYFAEMVELYARGVIAALDEGLNVIPFTFEEVTSDLCGSVNRFFEEIGEEPKNECTEKIGHTGTIKGDKKEMTLKDRVGKKLAKKVKENLENTMHEWMLGLGVTELTFREQVEEWREEVPLFWVAMARVYGWEGGDAEKWEEETAGWVEGGQMARYGPGTGWNRTREMPSANEWGGGIGV</sequence>
<evidence type="ECO:0000313" key="3">
    <source>
        <dbReference type="Proteomes" id="UP001165060"/>
    </source>
</evidence>
<evidence type="ECO:0000313" key="2">
    <source>
        <dbReference type="EMBL" id="GMI19392.1"/>
    </source>
</evidence>
<gene>
    <name evidence="2" type="ORF">TeGR_g5206</name>
</gene>
<evidence type="ECO:0000256" key="1">
    <source>
        <dbReference type="SAM" id="MobiDB-lite"/>
    </source>
</evidence>
<keyword evidence="3" id="KW-1185">Reference proteome</keyword>
<reference evidence="2 3" key="1">
    <citation type="journal article" date="2023" name="Commun. Biol.">
        <title>Genome analysis of Parmales, the sister group of diatoms, reveals the evolutionary specialization of diatoms from phago-mixotrophs to photoautotrophs.</title>
        <authorList>
            <person name="Ban H."/>
            <person name="Sato S."/>
            <person name="Yoshikawa S."/>
            <person name="Yamada K."/>
            <person name="Nakamura Y."/>
            <person name="Ichinomiya M."/>
            <person name="Sato N."/>
            <person name="Blanc-Mathieu R."/>
            <person name="Endo H."/>
            <person name="Kuwata A."/>
            <person name="Ogata H."/>
        </authorList>
    </citation>
    <scope>NUCLEOTIDE SEQUENCE [LARGE SCALE GENOMIC DNA]</scope>
</reference>
<comment type="caution">
    <text evidence="2">The sequence shown here is derived from an EMBL/GenBank/DDBJ whole genome shotgun (WGS) entry which is preliminary data.</text>
</comment>
<organism evidence="2 3">
    <name type="scientific">Tetraparma gracilis</name>
    <dbReference type="NCBI Taxonomy" id="2962635"/>
    <lineage>
        <taxon>Eukaryota</taxon>
        <taxon>Sar</taxon>
        <taxon>Stramenopiles</taxon>
        <taxon>Ochrophyta</taxon>
        <taxon>Bolidophyceae</taxon>
        <taxon>Parmales</taxon>
        <taxon>Triparmaceae</taxon>
        <taxon>Tetraparma</taxon>
    </lineage>
</organism>
<name>A0ABQ6M4V5_9STRA</name>
<dbReference type="Proteomes" id="UP001165060">
    <property type="component" value="Unassembled WGS sequence"/>
</dbReference>
<proteinExistence type="predicted"/>
<accession>A0ABQ6M4V5</accession>
<protein>
    <submittedName>
        <fullName evidence="2">Uncharacterized protein</fullName>
    </submittedName>
</protein>